<evidence type="ECO:0000313" key="3">
    <source>
        <dbReference type="Proteomes" id="UP001284601"/>
    </source>
</evidence>
<accession>A0ABU4HJT2</accession>
<comment type="caution">
    <text evidence="2">The sequence shown here is derived from an EMBL/GenBank/DDBJ whole genome shotgun (WGS) entry which is preliminary data.</text>
</comment>
<dbReference type="InterPro" id="IPR014718">
    <property type="entry name" value="GH-type_carb-bd"/>
</dbReference>
<protein>
    <recommendedName>
        <fullName evidence="4">Aldose 1-epimerase</fullName>
    </recommendedName>
</protein>
<keyword evidence="3" id="KW-1185">Reference proteome</keyword>
<gene>
    <name evidence="2" type="ORF">R7226_04500</name>
</gene>
<dbReference type="Proteomes" id="UP001284601">
    <property type="component" value="Unassembled WGS sequence"/>
</dbReference>
<reference evidence="3" key="1">
    <citation type="submission" date="2023-07" db="EMBL/GenBank/DDBJ databases">
        <title>Conexibacter stalactiti sp. nov., isolated from stalactites in a lava cave and emended description of the genus Conexibacter.</title>
        <authorList>
            <person name="Lee S.D."/>
        </authorList>
    </citation>
    <scope>NUCLEOTIDE SEQUENCE [LARGE SCALE GENOMIC DNA]</scope>
    <source>
        <strain evidence="3">KCTC 39840</strain>
    </source>
</reference>
<sequence length="347" mass="36770">MPSPAEITLQSDALLLRCTPAQGFSIASLVDRISGAEAFWQRPGHTPASCSRVLGPAGEASSETFVDLFAGGWFEMFPEVGYTQPGDPASLVHGEVVRLPWEVVSTDAEHVEARVACVRRPLTLTRRLTLDGARLHVAERIENVGAAPAPYTWGHHPCFSRTTFAGGRIELEAAAATVPEPWFQPESATLAFGDFDWPHAPARETSAAAHPGGAGPAPVATTPAHGAAPPAATFDLSQLPVRADGRHDHACLTMGSGSFRLIAPDAGPAGRALRIDFDRERFPYALLWQNFGAGDGFPFWGAADTFAIEFSTMPGRSTPDALAAGAVSQLHPGEVVETSFTVGWEAV</sequence>
<evidence type="ECO:0008006" key="4">
    <source>
        <dbReference type="Google" id="ProtNLM"/>
    </source>
</evidence>
<dbReference type="SUPFAM" id="SSF74650">
    <property type="entry name" value="Galactose mutarotase-like"/>
    <property type="match status" value="1"/>
</dbReference>
<dbReference type="InterPro" id="IPR011013">
    <property type="entry name" value="Gal_mutarotase_sf_dom"/>
</dbReference>
<feature type="compositionally biased region" description="Low complexity" evidence="1">
    <location>
        <begin position="207"/>
        <end position="228"/>
    </location>
</feature>
<proteinExistence type="predicted"/>
<organism evidence="2 3">
    <name type="scientific">Conexibacter stalactiti</name>
    <dbReference type="NCBI Taxonomy" id="1940611"/>
    <lineage>
        <taxon>Bacteria</taxon>
        <taxon>Bacillati</taxon>
        <taxon>Actinomycetota</taxon>
        <taxon>Thermoleophilia</taxon>
        <taxon>Solirubrobacterales</taxon>
        <taxon>Conexibacteraceae</taxon>
        <taxon>Conexibacter</taxon>
    </lineage>
</organism>
<evidence type="ECO:0000313" key="2">
    <source>
        <dbReference type="EMBL" id="MDW5593583.1"/>
    </source>
</evidence>
<evidence type="ECO:0000256" key="1">
    <source>
        <dbReference type="SAM" id="MobiDB-lite"/>
    </source>
</evidence>
<dbReference type="Gene3D" id="2.70.98.10">
    <property type="match status" value="1"/>
</dbReference>
<name>A0ABU4HJT2_9ACTN</name>
<feature type="region of interest" description="Disordered" evidence="1">
    <location>
        <begin position="204"/>
        <end position="228"/>
    </location>
</feature>
<dbReference type="RefSeq" id="WP_318595844.1">
    <property type="nucleotide sequence ID" value="NZ_JAWSTH010000006.1"/>
</dbReference>
<dbReference type="EMBL" id="JAWSTH010000006">
    <property type="protein sequence ID" value="MDW5593583.1"/>
    <property type="molecule type" value="Genomic_DNA"/>
</dbReference>